<dbReference type="RefSeq" id="WP_014405712.1">
    <property type="nucleotide sequence ID" value="NC_017034.1"/>
</dbReference>
<sequence length="118" mass="11572">MMVGLRKMATLLMAAMVVLCLVGIATPAFAQMYGGKGMPQAANVGANANMGMGKSIPQASNLGKGMPQANVPMGKGIPQAANVGANANMGLGKGMGKGGGYGGAGMGYSGQMTVPGSY</sequence>
<evidence type="ECO:0000313" key="1">
    <source>
        <dbReference type="EMBL" id="AFC99874.1"/>
    </source>
</evidence>
<evidence type="ECO:0000313" key="2">
    <source>
        <dbReference type="Proteomes" id="UP000005233"/>
    </source>
</evidence>
<proteinExistence type="predicted"/>
<dbReference type="AlphaFoldDB" id="H8I7N9"/>
<dbReference type="Proteomes" id="UP000005233">
    <property type="component" value="Chromosome"/>
</dbReference>
<reference evidence="1 2" key="1">
    <citation type="journal article" date="2012" name="J. Bacteriol.">
        <title>Complete genome sequence of a thermophilic methanogen, Methanocella conradii HZ254, isolated from Chinese rice field soil.</title>
        <authorList>
            <person name="Lu Z."/>
            <person name="Lu Y."/>
        </authorList>
    </citation>
    <scope>NUCLEOTIDE SEQUENCE [LARGE SCALE GENOMIC DNA]</scope>
    <source>
        <strain evidence="2">DSM 24694 / JCM 17849 / CGMCC 1.5162 / HZ254</strain>
    </source>
</reference>
<dbReference type="EMBL" id="CP003243">
    <property type="protein sequence ID" value="AFC99874.1"/>
    <property type="molecule type" value="Genomic_DNA"/>
</dbReference>
<dbReference type="STRING" id="1041930.Mtc_1118"/>
<name>H8I7N9_METCZ</name>
<accession>H8I7N9</accession>
<dbReference type="HOGENOM" id="CLU_2067799_0_0_2"/>
<organism evidence="1 2">
    <name type="scientific">Methanocella conradii (strain DSM 24694 / JCM 17849 / CGMCC 1.5162 / HZ254)</name>
    <dbReference type="NCBI Taxonomy" id="1041930"/>
    <lineage>
        <taxon>Archaea</taxon>
        <taxon>Methanobacteriati</taxon>
        <taxon>Methanobacteriota</taxon>
        <taxon>Stenosarchaea group</taxon>
        <taxon>Methanomicrobia</taxon>
        <taxon>Methanocellales</taxon>
        <taxon>Methanocellaceae</taxon>
        <taxon>Methanocella</taxon>
    </lineage>
</organism>
<gene>
    <name evidence="1" type="ordered locus">Mtc_1118</name>
</gene>
<dbReference type="GeneID" id="11971245"/>
<protein>
    <submittedName>
        <fullName evidence="1">Uncharacterized protein</fullName>
    </submittedName>
</protein>
<dbReference type="KEGG" id="mez:Mtc_1118"/>
<keyword evidence="2" id="KW-1185">Reference proteome</keyword>